<evidence type="ECO:0000313" key="2">
    <source>
        <dbReference type="EMBL" id="MBW8185909.1"/>
    </source>
</evidence>
<dbReference type="Proteomes" id="UP001195963">
    <property type="component" value="Unassembled WGS sequence"/>
</dbReference>
<dbReference type="SUPFAM" id="SSF111126">
    <property type="entry name" value="Ligand-binding domain in the NO signalling and Golgi transport"/>
    <property type="match status" value="1"/>
</dbReference>
<dbReference type="InterPro" id="IPR011644">
    <property type="entry name" value="Heme_NO-bd"/>
</dbReference>
<dbReference type="EMBL" id="JAHZST010000018">
    <property type="protein sequence ID" value="MBW8185909.1"/>
    <property type="molecule type" value="Genomic_DNA"/>
</dbReference>
<evidence type="ECO:0000259" key="1">
    <source>
        <dbReference type="Pfam" id="PF07700"/>
    </source>
</evidence>
<dbReference type="Pfam" id="PF07700">
    <property type="entry name" value="HNOB"/>
    <property type="match status" value="1"/>
</dbReference>
<dbReference type="PANTHER" id="PTHR45655:SF13">
    <property type="entry name" value="SOLUBLE GUANYLATE CYCLASE GCY-32-RELATED"/>
    <property type="match status" value="1"/>
</dbReference>
<sequence length="184" mass="20970">MMGMVFTGLMELIEDEFGYETLDTLLESCDLESEGIYTSVGSYDHQELLQLVVKLSEISSVPVTELVKLFGKKLFVELIEGHPEIANEMSDSFDLLSKIDSFIHVEVYKLYPQAELPKFTCNRLGDNEIRLHYQSKRPFASFAEGLLDGCAEYFKEDFTISRTPETQDSETDVIFNITRAPRLS</sequence>
<organism evidence="2 3">
    <name type="scientific">Shewanella nanhaiensis</name>
    <dbReference type="NCBI Taxonomy" id="2864872"/>
    <lineage>
        <taxon>Bacteria</taxon>
        <taxon>Pseudomonadati</taxon>
        <taxon>Pseudomonadota</taxon>
        <taxon>Gammaproteobacteria</taxon>
        <taxon>Alteromonadales</taxon>
        <taxon>Shewanellaceae</taxon>
        <taxon>Shewanella</taxon>
    </lineage>
</organism>
<name>A0ABS7E890_9GAMM</name>
<dbReference type="InterPro" id="IPR024096">
    <property type="entry name" value="NO_sig/Golgi_transp_ligand-bd"/>
</dbReference>
<reference evidence="2 3" key="1">
    <citation type="submission" date="2021-07" db="EMBL/GenBank/DDBJ databases">
        <title>Shewanella sp. nov, isolated from SCS.</title>
        <authorList>
            <person name="Cao W.R."/>
        </authorList>
    </citation>
    <scope>NUCLEOTIDE SEQUENCE [LARGE SCALE GENOMIC DNA]</scope>
    <source>
        <strain evidence="2 3">NR704-98</strain>
    </source>
</reference>
<keyword evidence="3" id="KW-1185">Reference proteome</keyword>
<feature type="domain" description="Heme NO-binding" evidence="1">
    <location>
        <begin position="3"/>
        <end position="161"/>
    </location>
</feature>
<dbReference type="PANTHER" id="PTHR45655">
    <property type="entry name" value="GUANYLATE CYCLASE SOLUBLE SUBUNIT BETA-2"/>
    <property type="match status" value="1"/>
</dbReference>
<comment type="caution">
    <text evidence="2">The sequence shown here is derived from an EMBL/GenBank/DDBJ whole genome shotgun (WGS) entry which is preliminary data.</text>
</comment>
<dbReference type="Gene3D" id="3.90.1520.10">
    <property type="entry name" value="H-NOX domain"/>
    <property type="match status" value="1"/>
</dbReference>
<proteinExistence type="predicted"/>
<protein>
    <submittedName>
        <fullName evidence="2">Heme NO-binding domain-containing protein</fullName>
    </submittedName>
</protein>
<dbReference type="RefSeq" id="WP_220111266.1">
    <property type="nucleotide sequence ID" value="NZ_JAHZST010000018.1"/>
</dbReference>
<gene>
    <name evidence="2" type="ORF">K0625_19900</name>
</gene>
<accession>A0ABS7E890</accession>
<dbReference type="InterPro" id="IPR038158">
    <property type="entry name" value="H-NOX_domain_sf"/>
</dbReference>
<evidence type="ECO:0000313" key="3">
    <source>
        <dbReference type="Proteomes" id="UP001195963"/>
    </source>
</evidence>